<evidence type="ECO:0000313" key="9">
    <source>
        <dbReference type="Proteomes" id="UP000437068"/>
    </source>
</evidence>
<feature type="compositionally biased region" description="Polar residues" evidence="1">
    <location>
        <begin position="16"/>
        <end position="29"/>
    </location>
</feature>
<protein>
    <submittedName>
        <fullName evidence="4">Uncharacterized protein</fullName>
    </submittedName>
</protein>
<dbReference type="Proteomes" id="UP000440732">
    <property type="component" value="Unassembled WGS sequence"/>
</dbReference>
<evidence type="ECO:0000313" key="10">
    <source>
        <dbReference type="Proteomes" id="UP000440732"/>
    </source>
</evidence>
<evidence type="ECO:0000256" key="1">
    <source>
        <dbReference type="SAM" id="MobiDB-lite"/>
    </source>
</evidence>
<accession>A0A6A3STB3</accession>
<proteinExistence type="predicted"/>
<evidence type="ECO:0000313" key="12">
    <source>
        <dbReference type="Proteomes" id="UP000460718"/>
    </source>
</evidence>
<dbReference type="Proteomes" id="UP000460718">
    <property type="component" value="Unassembled WGS sequence"/>
</dbReference>
<feature type="compositionally biased region" description="Basic and acidic residues" evidence="1">
    <location>
        <begin position="40"/>
        <end position="61"/>
    </location>
</feature>
<evidence type="ECO:0000313" key="6">
    <source>
        <dbReference type="EMBL" id="KAE9319675.1"/>
    </source>
</evidence>
<comment type="caution">
    <text evidence="4">The sequence shown here is derived from an EMBL/GenBank/DDBJ whole genome shotgun (WGS) entry which is preliminary data.</text>
</comment>
<dbReference type="Proteomes" id="UP000429523">
    <property type="component" value="Unassembled WGS sequence"/>
</dbReference>
<dbReference type="Proteomes" id="UP000437068">
    <property type="component" value="Unassembled WGS sequence"/>
</dbReference>
<dbReference type="EMBL" id="QXGA01000186">
    <property type="protein sequence ID" value="KAE9150499.1"/>
    <property type="molecule type" value="Genomic_DNA"/>
</dbReference>
<dbReference type="Proteomes" id="UP000486351">
    <property type="component" value="Unassembled WGS sequence"/>
</dbReference>
<evidence type="ECO:0000313" key="3">
    <source>
        <dbReference type="EMBL" id="KAE9018945.1"/>
    </source>
</evidence>
<evidence type="ECO:0000313" key="2">
    <source>
        <dbReference type="EMBL" id="KAE8942971.1"/>
    </source>
</evidence>
<feature type="region of interest" description="Disordered" evidence="1">
    <location>
        <begin position="1"/>
        <end position="102"/>
    </location>
</feature>
<reference evidence="8 9" key="1">
    <citation type="submission" date="2018-08" db="EMBL/GenBank/DDBJ databases">
        <title>Genomic investigation of the strawberry pathogen Phytophthora fragariae indicates pathogenicity is determined by transcriptional variation in three key races.</title>
        <authorList>
            <person name="Adams T.M."/>
            <person name="Armitage A.D."/>
            <person name="Sobczyk M.K."/>
            <person name="Bates H.J."/>
            <person name="Dunwell J.M."/>
            <person name="Nellist C.F."/>
            <person name="Harrison R.J."/>
        </authorList>
    </citation>
    <scope>NUCLEOTIDE SEQUENCE [LARGE SCALE GENOMIC DNA]</scope>
    <source>
        <strain evidence="6 9">A4</strain>
        <strain evidence="5 10">NOV-5</strain>
        <strain evidence="4 11">NOV-71</strain>
        <strain evidence="7 13">NOV-77</strain>
        <strain evidence="2 8">NOV-9</strain>
        <strain evidence="3 12">SCRP245</strain>
    </source>
</reference>
<dbReference type="EMBL" id="QXFY01000251">
    <property type="protein sequence ID" value="KAE9350553.1"/>
    <property type="molecule type" value="Genomic_DNA"/>
</dbReference>
<dbReference type="EMBL" id="QXFZ01000346">
    <property type="protein sequence ID" value="KAE9120020.1"/>
    <property type="molecule type" value="Genomic_DNA"/>
</dbReference>
<evidence type="ECO:0000313" key="5">
    <source>
        <dbReference type="EMBL" id="KAE9150499.1"/>
    </source>
</evidence>
<dbReference type="EMBL" id="QXGE01000220">
    <property type="protein sequence ID" value="KAE9319675.1"/>
    <property type="molecule type" value="Genomic_DNA"/>
</dbReference>
<dbReference type="EMBL" id="QXFW01000248">
    <property type="protein sequence ID" value="KAE9018945.1"/>
    <property type="molecule type" value="Genomic_DNA"/>
</dbReference>
<dbReference type="EMBL" id="QXGF01000278">
    <property type="protein sequence ID" value="KAE8942971.1"/>
    <property type="molecule type" value="Genomic_DNA"/>
</dbReference>
<sequence>MQQQPMGEFMVLHAETNATSGSASSTRGQQMPIAAPTSTDEAKQEEVSKTKENEGTNEPHKKSNKRLQYLRDTERHNIIKRTARSRPLWGGSTASRARPSAT</sequence>
<dbReference type="Proteomes" id="UP000441208">
    <property type="component" value="Unassembled WGS sequence"/>
</dbReference>
<evidence type="ECO:0000313" key="13">
    <source>
        <dbReference type="Proteomes" id="UP000486351"/>
    </source>
</evidence>
<organism evidence="4 11">
    <name type="scientific">Phytophthora fragariae</name>
    <dbReference type="NCBI Taxonomy" id="53985"/>
    <lineage>
        <taxon>Eukaryota</taxon>
        <taxon>Sar</taxon>
        <taxon>Stramenopiles</taxon>
        <taxon>Oomycota</taxon>
        <taxon>Peronosporomycetes</taxon>
        <taxon>Peronosporales</taxon>
        <taxon>Peronosporaceae</taxon>
        <taxon>Phytophthora</taxon>
    </lineage>
</organism>
<evidence type="ECO:0000313" key="4">
    <source>
        <dbReference type="EMBL" id="KAE9120020.1"/>
    </source>
</evidence>
<gene>
    <name evidence="6" type="ORF">PF001_g5775</name>
    <name evidence="5" type="ORF">PF006_g5130</name>
    <name evidence="4" type="ORF">PF007_g8325</name>
    <name evidence="7" type="ORF">PF008_g6383</name>
    <name evidence="2" type="ORF">PF009_g7296</name>
    <name evidence="3" type="ORF">PF011_g6039</name>
</gene>
<name>A0A6A3STB3_9STRA</name>
<evidence type="ECO:0000313" key="7">
    <source>
        <dbReference type="EMBL" id="KAE9350553.1"/>
    </source>
</evidence>
<evidence type="ECO:0000313" key="11">
    <source>
        <dbReference type="Proteomes" id="UP000441208"/>
    </source>
</evidence>
<evidence type="ECO:0000313" key="8">
    <source>
        <dbReference type="Proteomes" id="UP000429523"/>
    </source>
</evidence>
<dbReference type="AlphaFoldDB" id="A0A6A3STB3"/>